<dbReference type="VEuPathDB" id="FungiDB:CC77DRAFT_1044107"/>
<reference evidence="5" key="1">
    <citation type="journal article" date="2019" name="bioRxiv">
        <title>Genomics, evolutionary history and diagnostics of the Alternaria alternata species group including apple and Asian pear pathotypes.</title>
        <authorList>
            <person name="Armitage A.D."/>
            <person name="Cockerton H.M."/>
            <person name="Sreenivasaprasad S."/>
            <person name="Woodhall J.W."/>
            <person name="Lane C.R."/>
            <person name="Harrison R.J."/>
            <person name="Clarkson J.P."/>
        </authorList>
    </citation>
    <scope>NUCLEOTIDE SEQUENCE [LARGE SCALE GENOMIC DNA]</scope>
    <source>
        <strain evidence="5">FERA 1177</strain>
    </source>
</reference>
<sequence length="316" mass="35177">MTPIVLPADLELGRVRDGYPALARWIAQDPDDDPLLFRKFGRVAARNILHLQCQMTRIEGEIDDLDEQIRTATSLDTRRSLQRWEVLWKRATTEPNSLEKQLTDKLKESQELLKDYYEALVLRAQVAQLGKPSDRILTTYKDFLSGKAIANAGDDSMDLIYGRASKFLDEASDLVALQKPTNHDYLSRSLRNHWLFTRSQSDDSIDRATVYKDTHVARVVAAISMVLAAILLVGAISSLYFVINPKAKLGLLALYTILFAMSVGLCTNARRSEVFATTAAYAAVLVVFVSGDFGGGKSECMIQLDGGLWKTVSCPN</sequence>
<dbReference type="PANTHER" id="PTHR34502:SF4">
    <property type="entry name" value="DUF6594 DOMAIN-CONTAINING PROTEIN"/>
    <property type="match status" value="1"/>
</dbReference>
<feature type="transmembrane region" description="Helical" evidence="2">
    <location>
        <begin position="274"/>
        <end position="291"/>
    </location>
</feature>
<dbReference type="AlphaFoldDB" id="A0A4Q4MZY7"/>
<protein>
    <recommendedName>
        <fullName evidence="3">DUF6594 domain-containing protein</fullName>
    </recommendedName>
</protein>
<dbReference type="Proteomes" id="UP000291422">
    <property type="component" value="Unassembled WGS sequence"/>
</dbReference>
<dbReference type="InterPro" id="IPR046529">
    <property type="entry name" value="DUF6594"/>
</dbReference>
<feature type="coiled-coil region" evidence="1">
    <location>
        <begin position="48"/>
        <end position="75"/>
    </location>
</feature>
<keyword evidence="2" id="KW-0472">Membrane</keyword>
<proteinExistence type="predicted"/>
<evidence type="ECO:0000313" key="4">
    <source>
        <dbReference type="EMBL" id="RYN66085.1"/>
    </source>
</evidence>
<keyword evidence="1" id="KW-0175">Coiled coil</keyword>
<dbReference type="PANTHER" id="PTHR34502">
    <property type="entry name" value="DUF6594 DOMAIN-CONTAINING PROTEIN-RELATED"/>
    <property type="match status" value="1"/>
</dbReference>
<organism evidence="4 5">
    <name type="scientific">Alternaria alternata</name>
    <name type="common">Alternaria rot fungus</name>
    <name type="synonym">Torula alternata</name>
    <dbReference type="NCBI Taxonomy" id="5599"/>
    <lineage>
        <taxon>Eukaryota</taxon>
        <taxon>Fungi</taxon>
        <taxon>Dikarya</taxon>
        <taxon>Ascomycota</taxon>
        <taxon>Pezizomycotina</taxon>
        <taxon>Dothideomycetes</taxon>
        <taxon>Pleosporomycetidae</taxon>
        <taxon>Pleosporales</taxon>
        <taxon>Pleosporineae</taxon>
        <taxon>Pleosporaceae</taxon>
        <taxon>Alternaria</taxon>
        <taxon>Alternaria sect. Alternaria</taxon>
        <taxon>Alternaria alternata complex</taxon>
    </lineage>
</organism>
<evidence type="ECO:0000256" key="2">
    <source>
        <dbReference type="SAM" id="Phobius"/>
    </source>
</evidence>
<feature type="transmembrane region" description="Helical" evidence="2">
    <location>
        <begin position="249"/>
        <end position="267"/>
    </location>
</feature>
<feature type="domain" description="DUF6594" evidence="3">
    <location>
        <begin position="19"/>
        <end position="286"/>
    </location>
</feature>
<keyword evidence="2" id="KW-0812">Transmembrane</keyword>
<dbReference type="Pfam" id="PF20237">
    <property type="entry name" value="DUF6594"/>
    <property type="match status" value="1"/>
</dbReference>
<evidence type="ECO:0000256" key="1">
    <source>
        <dbReference type="SAM" id="Coils"/>
    </source>
</evidence>
<name>A0A4Q4MZY7_ALTAL</name>
<feature type="transmembrane region" description="Helical" evidence="2">
    <location>
        <begin position="219"/>
        <end position="243"/>
    </location>
</feature>
<evidence type="ECO:0000313" key="5">
    <source>
        <dbReference type="Proteomes" id="UP000291422"/>
    </source>
</evidence>
<gene>
    <name evidence="4" type="ORF">AA0117_g11953</name>
</gene>
<dbReference type="EMBL" id="PDXD01000061">
    <property type="protein sequence ID" value="RYN66085.1"/>
    <property type="molecule type" value="Genomic_DNA"/>
</dbReference>
<accession>A0A4Q4MZY7</accession>
<evidence type="ECO:0000259" key="3">
    <source>
        <dbReference type="Pfam" id="PF20237"/>
    </source>
</evidence>
<comment type="caution">
    <text evidence="4">The sequence shown here is derived from an EMBL/GenBank/DDBJ whole genome shotgun (WGS) entry which is preliminary data.</text>
</comment>
<keyword evidence="2" id="KW-1133">Transmembrane helix</keyword>